<feature type="region of interest" description="Disordered" evidence="4">
    <location>
        <begin position="507"/>
        <end position="526"/>
    </location>
</feature>
<evidence type="ECO:0000313" key="7">
    <source>
        <dbReference type="Proteomes" id="UP001153954"/>
    </source>
</evidence>
<keyword evidence="2" id="KW-0963">Cytoplasm</keyword>
<dbReference type="Proteomes" id="UP001153954">
    <property type="component" value="Unassembled WGS sequence"/>
</dbReference>
<dbReference type="Pfam" id="PF15309">
    <property type="entry name" value="ALMS_motif"/>
    <property type="match status" value="1"/>
</dbReference>
<dbReference type="EMBL" id="CAKOGL010000013">
    <property type="protein sequence ID" value="CAH2093624.1"/>
    <property type="molecule type" value="Genomic_DNA"/>
</dbReference>
<dbReference type="GO" id="GO:0005813">
    <property type="term" value="C:centrosome"/>
    <property type="evidence" value="ECO:0007669"/>
    <property type="project" value="UniProtKB-SubCell"/>
</dbReference>
<dbReference type="InterPro" id="IPR029299">
    <property type="entry name" value="ALMS_motif"/>
</dbReference>
<feature type="compositionally biased region" description="Low complexity" evidence="4">
    <location>
        <begin position="507"/>
        <end position="521"/>
    </location>
</feature>
<feature type="compositionally biased region" description="Polar residues" evidence="4">
    <location>
        <begin position="1254"/>
        <end position="1298"/>
    </location>
</feature>
<keyword evidence="3" id="KW-0206">Cytoskeleton</keyword>
<evidence type="ECO:0000256" key="2">
    <source>
        <dbReference type="ARBA" id="ARBA00022490"/>
    </source>
</evidence>
<accession>A0AAU9U7C0</accession>
<name>A0AAU9U7C0_EUPED</name>
<evidence type="ECO:0000256" key="1">
    <source>
        <dbReference type="ARBA" id="ARBA00004300"/>
    </source>
</evidence>
<feature type="region of interest" description="Disordered" evidence="4">
    <location>
        <begin position="906"/>
        <end position="926"/>
    </location>
</feature>
<sequence>MEPDGSEYIGQSNNCIEESQTAVNSLIIDYYKKFGRKRDLEQFFSLSTAQSDIRDPTSLFWRKMKSQTDSSDSGDKKTESSTELCRISIKCSIPEPSTSQDDYKTIKSDAESPPIIREDTVEKNSKNTDSESDKSDVFSHKSIDGTLDISTNKPLSPTSSITSQRKLEWDSLADVGYANESDKKNSASSLSTLERLALQQQYSNNDTKQALNLGLPTAHSTPIDINEDKVKNKKGLLTKTTKIYKKDIDSVNLNISQNSENIPQPINVNLTKHISFNVEKDGGVVIENVSKNISLSPEKVSVETEVTPQVKLDKEIQTSLTKIKQKSSSSSDFKECDARKFPILISLNTLKKKTRRRKVRRMKRQHNRKRLPADKKYIPVEKSTEQVSEAESFEYMPGHIYNQNQINEQNKEYNALGNKSSLESSAGLTTDSSKTVKNSFTKDLETGIDILKTALEHRFDDSKLKKKLIKEVVQRLIKTKYKDDESSTEFLSGLSFDSKKIDLNDANHTTSSTSDTNNSKPNKPKKSILRMDKFNASAIAATSQSVPNLPILTNNEKPNTSNTKKDISNTDTDISSKSKNLSDTAFDKTSSEILYKKYLDALKREAAYKRHLKDKEIFLKQKLVGSDIALNIIKQKEVKPKNNLKDLMNDLIRNNYDDGSGDASKLEGGSNPNILTDNNNYLRKQRSHSVFTLSSGNSDKYSKRPNENKKIQNPADTSKCYPKSEKHYCCCPYHTSHPCIGVVDSSVQVNMKSNETVCPDSKATQSLPQEQYNQKTLQHTCDKCKKSQNKTKVVSDCANEDIKYVCLCTGDEVMQEVPENILIYKCSRLTNKYLKLGDNITSKVSNTASEHFSSNSTSPRQKISPFSSADCEKKCLIIQDNSSNNQTSKSSQTNLNLPIKLRSKSSEQSLDSVSSAEKTTSQKNKLDNSIKVVSEKNNKFIHEATRWIQTEISINPKISDPALSDINIVNDKNCVQLISENYREISQPTSKSDVLKENILRSGSSSAKSSPMEDNENSTKCAHINVKEIDTNIYEKFDKQIQSSPVDDSLPCVDKHQSSKFTIPIKGTNMTLKVSLGSEINNDLCRNHDIPHNDAKSTTKYICTGTETVKNNIVENSTSLREECSKGVQSNNTNIFNEFYEQPEPTCCENGNVPRENIETVNQENTPVYSTPFFVNTCLDDGCKYNTFPKNDRKIMQKPLLRSNTDTGKMERTCHVTFNQSTNTEKAVQPDTAFRSPEQSKELTKTITEDKAHCSSSKNITKNNFENKTSSETEQNIQIRSSNNSDTDNGSKTSTSNDPLIDMIQDITRRYSKQDIEKSKRKKCFKEIITFLNYLLDTDDNTDHEKNKTPSSSACEDIRGTNDKLINKDDYKKSPRKIFVDKGIQLSTEKSKSHKTYMDSSEPPISTELASTSSDSAACKVLNKIKRECEKYHQKRCKCSGKQKNCEATSSTSVNCDQCRRVHHCSCKGHKCKSHKCKKSLVKEKKCVAYNLIIQTSDSVVSEEITCDTKRQKLQNIIVKVPSKRKIGNKPFQEVASKIEKNLPHCSPRCNNYRSRSLPNDSEISSTDEFLRRSQNYTVREYLEKNRPDFVQESTKRQHCLKLINETRANERDAKRQLLSLQLDRQQALNALSETELKNFAKVLGDELRRKKVAPKFISEREMKKHSEQIYKSLPEVVRKKEEMKKENIKKTNLLMANIFKKNLQKKTLQGAVNLSNYSTVIKI</sequence>
<feature type="compositionally biased region" description="Basic and acidic residues" evidence="4">
    <location>
        <begin position="700"/>
        <end position="710"/>
    </location>
</feature>
<evidence type="ECO:0000259" key="5">
    <source>
        <dbReference type="Pfam" id="PF15309"/>
    </source>
</evidence>
<feature type="region of interest" description="Disordered" evidence="4">
    <location>
        <begin position="1220"/>
        <end position="1301"/>
    </location>
</feature>
<organism evidence="6 7">
    <name type="scientific">Euphydryas editha</name>
    <name type="common">Edith's checkerspot</name>
    <dbReference type="NCBI Taxonomy" id="104508"/>
    <lineage>
        <taxon>Eukaryota</taxon>
        <taxon>Metazoa</taxon>
        <taxon>Ecdysozoa</taxon>
        <taxon>Arthropoda</taxon>
        <taxon>Hexapoda</taxon>
        <taxon>Insecta</taxon>
        <taxon>Pterygota</taxon>
        <taxon>Neoptera</taxon>
        <taxon>Endopterygota</taxon>
        <taxon>Lepidoptera</taxon>
        <taxon>Glossata</taxon>
        <taxon>Ditrysia</taxon>
        <taxon>Papilionoidea</taxon>
        <taxon>Nymphalidae</taxon>
        <taxon>Nymphalinae</taxon>
        <taxon>Euphydryas</taxon>
    </lineage>
</organism>
<evidence type="ECO:0000256" key="3">
    <source>
        <dbReference type="ARBA" id="ARBA00023212"/>
    </source>
</evidence>
<feature type="region of interest" description="Disordered" evidence="4">
    <location>
        <begin position="549"/>
        <end position="577"/>
    </location>
</feature>
<evidence type="ECO:0000256" key="4">
    <source>
        <dbReference type="SAM" id="MobiDB-lite"/>
    </source>
</evidence>
<feature type="region of interest" description="Disordered" evidence="4">
    <location>
        <begin position="89"/>
        <end position="139"/>
    </location>
</feature>
<reference evidence="6" key="1">
    <citation type="submission" date="2022-03" db="EMBL/GenBank/DDBJ databases">
        <authorList>
            <person name="Tunstrom K."/>
        </authorList>
    </citation>
    <scope>NUCLEOTIDE SEQUENCE</scope>
</reference>
<keyword evidence="7" id="KW-1185">Reference proteome</keyword>
<feature type="region of interest" description="Disordered" evidence="4">
    <location>
        <begin position="1340"/>
        <end position="1359"/>
    </location>
</feature>
<proteinExistence type="predicted"/>
<feature type="compositionally biased region" description="Polar residues" evidence="4">
    <location>
        <begin position="906"/>
        <end position="923"/>
    </location>
</feature>
<feature type="compositionally biased region" description="Polar residues" evidence="4">
    <location>
        <begin position="549"/>
        <end position="562"/>
    </location>
</feature>
<feature type="compositionally biased region" description="Basic and acidic residues" evidence="4">
    <location>
        <begin position="101"/>
        <end position="139"/>
    </location>
</feature>
<protein>
    <recommendedName>
        <fullName evidence="5">ALMS motif domain-containing protein</fullName>
    </recommendedName>
</protein>
<evidence type="ECO:0000313" key="6">
    <source>
        <dbReference type="EMBL" id="CAH2093624.1"/>
    </source>
</evidence>
<gene>
    <name evidence="6" type="ORF">EEDITHA_LOCUS9273</name>
</gene>
<feature type="region of interest" description="Disordered" evidence="4">
    <location>
        <begin position="1390"/>
        <end position="1409"/>
    </location>
</feature>
<comment type="subcellular location">
    <subcellularLocation>
        <location evidence="1">Cytoplasm</location>
        <location evidence="1">Cytoskeleton</location>
        <location evidence="1">Microtubule organizing center</location>
        <location evidence="1">Centrosome</location>
    </subcellularLocation>
</comment>
<feature type="region of interest" description="Disordered" evidence="4">
    <location>
        <begin position="692"/>
        <end position="713"/>
    </location>
</feature>
<feature type="compositionally biased region" description="Basic and acidic residues" evidence="4">
    <location>
        <begin position="1238"/>
        <end position="1253"/>
    </location>
</feature>
<comment type="caution">
    <text evidence="6">The sequence shown here is derived from an EMBL/GenBank/DDBJ whole genome shotgun (WGS) entry which is preliminary data.</text>
</comment>
<feature type="domain" description="ALMS motif" evidence="5">
    <location>
        <begin position="1576"/>
        <end position="1711"/>
    </location>
</feature>